<dbReference type="EMBL" id="CP002645">
    <property type="protein sequence ID" value="AEO08442.1"/>
    <property type="molecule type" value="Genomic_DNA"/>
</dbReference>
<dbReference type="GO" id="GO:0006935">
    <property type="term" value="P:chemotaxis"/>
    <property type="evidence" value="ECO:0007669"/>
    <property type="project" value="UniProtKB-KW"/>
</dbReference>
<keyword evidence="5" id="KW-1003">Cell membrane</keyword>
<comment type="similarity">
    <text evidence="2">Belongs to the FliJ family.</text>
</comment>
<dbReference type="KEGG" id="bak:BAKON_077"/>
<dbReference type="Gene3D" id="1.10.287.1700">
    <property type="match status" value="1"/>
</dbReference>
<proteinExistence type="inferred from homology"/>
<dbReference type="GO" id="GO:0071973">
    <property type="term" value="P:bacterial-type flagellum-dependent cell motility"/>
    <property type="evidence" value="ECO:0007669"/>
    <property type="project" value="InterPro"/>
</dbReference>
<evidence type="ECO:0000256" key="3">
    <source>
        <dbReference type="ARBA" id="ARBA00020392"/>
    </source>
</evidence>
<evidence type="ECO:0000256" key="9">
    <source>
        <dbReference type="ARBA" id="ARBA00023136"/>
    </source>
</evidence>
<dbReference type="PANTHER" id="PTHR38786:SF1">
    <property type="entry name" value="FLAGELLAR FLIJ PROTEIN"/>
    <property type="match status" value="1"/>
</dbReference>
<dbReference type="Pfam" id="PF02050">
    <property type="entry name" value="FliJ"/>
    <property type="match status" value="1"/>
</dbReference>
<name>G2LMF4_9GAMM</name>
<keyword evidence="6" id="KW-0145">Chemotaxis</keyword>
<dbReference type="GO" id="GO:0015031">
    <property type="term" value="P:protein transport"/>
    <property type="evidence" value="ECO:0007669"/>
    <property type="project" value="UniProtKB-KW"/>
</dbReference>
<keyword evidence="8" id="KW-0653">Protein transport</keyword>
<evidence type="ECO:0000256" key="5">
    <source>
        <dbReference type="ARBA" id="ARBA00022475"/>
    </source>
</evidence>
<evidence type="ECO:0000256" key="10">
    <source>
        <dbReference type="ARBA" id="ARBA00023225"/>
    </source>
</evidence>
<evidence type="ECO:0000256" key="8">
    <source>
        <dbReference type="ARBA" id="ARBA00022927"/>
    </source>
</evidence>
<accession>G2LMF4</accession>
<dbReference type="PANTHER" id="PTHR38786">
    <property type="entry name" value="FLAGELLAR FLIJ PROTEIN"/>
    <property type="match status" value="1"/>
</dbReference>
<dbReference type="InterPro" id="IPR012823">
    <property type="entry name" value="Flagell_FliJ"/>
</dbReference>
<dbReference type="Proteomes" id="UP000001269">
    <property type="component" value="Chromosome"/>
</dbReference>
<keyword evidence="7" id="KW-1005">Bacterial flagellum biogenesis</keyword>
<protein>
    <recommendedName>
        <fullName evidence="3">Flagellar FliJ protein</fullName>
    </recommendedName>
</protein>
<evidence type="ECO:0000256" key="4">
    <source>
        <dbReference type="ARBA" id="ARBA00022448"/>
    </source>
</evidence>
<evidence type="ECO:0000256" key="2">
    <source>
        <dbReference type="ARBA" id="ARBA00010004"/>
    </source>
</evidence>
<dbReference type="STRING" id="1005090.BAKON_077"/>
<dbReference type="OrthoDB" id="6554218at2"/>
<evidence type="ECO:0000256" key="7">
    <source>
        <dbReference type="ARBA" id="ARBA00022795"/>
    </source>
</evidence>
<dbReference type="eggNOG" id="COG2882">
    <property type="taxonomic scope" value="Bacteria"/>
</dbReference>
<keyword evidence="9" id="KW-0472">Membrane</keyword>
<keyword evidence="11" id="KW-0282">Flagellum</keyword>
<dbReference type="GO" id="GO:0009288">
    <property type="term" value="C:bacterial-type flagellum"/>
    <property type="evidence" value="ECO:0007669"/>
    <property type="project" value="InterPro"/>
</dbReference>
<evidence type="ECO:0000313" key="11">
    <source>
        <dbReference type="EMBL" id="AEO08442.1"/>
    </source>
</evidence>
<dbReference type="GO" id="GO:0044781">
    <property type="term" value="P:bacterial-type flagellum organization"/>
    <property type="evidence" value="ECO:0007669"/>
    <property type="project" value="UniProtKB-KW"/>
</dbReference>
<dbReference type="InterPro" id="IPR053716">
    <property type="entry name" value="Flag_assembly_chemotaxis_eff"/>
</dbReference>
<evidence type="ECO:0000256" key="6">
    <source>
        <dbReference type="ARBA" id="ARBA00022500"/>
    </source>
</evidence>
<evidence type="ECO:0000256" key="1">
    <source>
        <dbReference type="ARBA" id="ARBA00004413"/>
    </source>
</evidence>
<dbReference type="PATRIC" id="fig|1005090.4.peg.69"/>
<gene>
    <name evidence="11" type="primary">fliJ</name>
    <name evidence="11" type="ORF">BAKON_077</name>
</gene>
<dbReference type="AlphaFoldDB" id="G2LMF4"/>
<sequence>MKYKNFLFSMLEKIEKKNIEKETINIKNLYSKEKQNSQQLQLLIDYKKEYSTKIQNKMILGVCIHQWKNYNDFISILQIIIKDNINEIEKNKKTIENSLKSWSNSQIKLNIWKYLNAINKKKILKIKKKQEEIMNDNYNQLKFLKKG</sequence>
<organism evidence="11 12">
    <name type="scientific">Buchnera aphidicola str. Ak</name>
    <name type="common">Acyrthosiphon kondoi</name>
    <dbReference type="NCBI Taxonomy" id="1005090"/>
    <lineage>
        <taxon>Bacteria</taxon>
        <taxon>Pseudomonadati</taxon>
        <taxon>Pseudomonadota</taxon>
        <taxon>Gammaproteobacteria</taxon>
        <taxon>Enterobacterales</taxon>
        <taxon>Erwiniaceae</taxon>
        <taxon>Buchnera</taxon>
    </lineage>
</organism>
<dbReference type="GO" id="GO:0005886">
    <property type="term" value="C:plasma membrane"/>
    <property type="evidence" value="ECO:0007669"/>
    <property type="project" value="UniProtKB-SubCell"/>
</dbReference>
<keyword evidence="11" id="KW-0966">Cell projection</keyword>
<keyword evidence="11" id="KW-0969">Cilium</keyword>
<dbReference type="RefSeq" id="WP_014499242.1">
    <property type="nucleotide sequence ID" value="NC_017256.1"/>
</dbReference>
<evidence type="ECO:0000313" key="12">
    <source>
        <dbReference type="Proteomes" id="UP000001269"/>
    </source>
</evidence>
<keyword evidence="10" id="KW-1006">Bacterial flagellum protein export</keyword>
<dbReference type="InterPro" id="IPR052570">
    <property type="entry name" value="FliJ"/>
</dbReference>
<keyword evidence="4" id="KW-0813">Transport</keyword>
<comment type="subcellular location">
    <subcellularLocation>
        <location evidence="1">Cell membrane</location>
        <topology evidence="1">Peripheral membrane protein</topology>
        <orientation evidence="1">Cytoplasmic side</orientation>
    </subcellularLocation>
</comment>
<dbReference type="HOGENOM" id="CLU_1764545_0_0_6"/>
<reference evidence="11 12" key="1">
    <citation type="journal article" date="2011" name="PLoS Genet.">
        <title>Sequence conservation and functional constraint on intergenic spacers in reduced genomes of the obligate symbiont buchnera.</title>
        <authorList>
            <person name="Degnan P.H."/>
            <person name="Ochman H."/>
            <person name="Moran N.A."/>
        </authorList>
    </citation>
    <scope>NUCLEOTIDE SEQUENCE [LARGE SCALE GENOMIC DNA]</scope>
    <source>
        <strain evidence="11 12">Ak</strain>
    </source>
</reference>